<keyword evidence="1" id="KW-0732">Signal</keyword>
<evidence type="ECO:0000256" key="1">
    <source>
        <dbReference type="SAM" id="SignalP"/>
    </source>
</evidence>
<proteinExistence type="predicted"/>
<name>A0ABU9J549_9GAMM</name>
<comment type="caution">
    <text evidence="2">The sequence shown here is derived from an EMBL/GenBank/DDBJ whole genome shotgun (WGS) entry which is preliminary data.</text>
</comment>
<keyword evidence="3" id="KW-1185">Reference proteome</keyword>
<dbReference type="RefSeq" id="WP_341727540.1">
    <property type="nucleotide sequence ID" value="NZ_JBBWWT010000016.1"/>
</dbReference>
<evidence type="ECO:0000313" key="3">
    <source>
        <dbReference type="Proteomes" id="UP001459204"/>
    </source>
</evidence>
<dbReference type="Proteomes" id="UP001459204">
    <property type="component" value="Unassembled WGS sequence"/>
</dbReference>
<reference evidence="2 3" key="1">
    <citation type="submission" date="2024-04" db="EMBL/GenBank/DDBJ databases">
        <title>Draft genome sequence of Pseudoxanthomonas putridarboris WD12.</title>
        <authorList>
            <person name="Oh J."/>
        </authorList>
    </citation>
    <scope>NUCLEOTIDE SEQUENCE [LARGE SCALE GENOMIC DNA]</scope>
    <source>
        <strain evidence="2 3">WD12</strain>
    </source>
</reference>
<protein>
    <recommendedName>
        <fullName evidence="4">Lipoprotein</fullName>
    </recommendedName>
</protein>
<evidence type="ECO:0000313" key="2">
    <source>
        <dbReference type="EMBL" id="MEL1266368.1"/>
    </source>
</evidence>
<sequence length="187" mass="20511">MNARVWKTLCVLLVAMLPLAACVSVRGAWSLQAIHQGIHQDGRVQQVGELPCFAVADSAETRQASPKLALLDVYQRIGGRADSIWALGLSGNPPVSLTPDACIVYGDTRLGRELTGPAPTLRSGVAYSFWFNSDIPARGGDGWINRRYEGYFCLTRDAAGKTQVHDVRWDKKAEKRRWDVCGIEDGP</sequence>
<organism evidence="2 3">
    <name type="scientific">Pseudoxanthomonas putridarboris</name>
    <dbReference type="NCBI Taxonomy" id="752605"/>
    <lineage>
        <taxon>Bacteria</taxon>
        <taxon>Pseudomonadati</taxon>
        <taxon>Pseudomonadota</taxon>
        <taxon>Gammaproteobacteria</taxon>
        <taxon>Lysobacterales</taxon>
        <taxon>Lysobacteraceae</taxon>
        <taxon>Pseudoxanthomonas</taxon>
    </lineage>
</organism>
<dbReference type="EMBL" id="JBBWWT010000016">
    <property type="protein sequence ID" value="MEL1266368.1"/>
    <property type="molecule type" value="Genomic_DNA"/>
</dbReference>
<feature type="signal peptide" evidence="1">
    <location>
        <begin position="1"/>
        <end position="20"/>
    </location>
</feature>
<evidence type="ECO:0008006" key="4">
    <source>
        <dbReference type="Google" id="ProtNLM"/>
    </source>
</evidence>
<accession>A0ABU9J549</accession>
<feature type="chain" id="PRO_5046159902" description="Lipoprotein" evidence="1">
    <location>
        <begin position="21"/>
        <end position="187"/>
    </location>
</feature>
<gene>
    <name evidence="2" type="ORF">AAD027_18610</name>
</gene>